<dbReference type="HOGENOM" id="CLU_005049_1_2_1"/>
<reference evidence="2 3" key="1">
    <citation type="submission" date="2014-04" db="EMBL/GenBank/DDBJ databases">
        <title>Evolutionary Origins and Diversification of the Mycorrhizal Mutualists.</title>
        <authorList>
            <consortium name="DOE Joint Genome Institute"/>
            <consortium name="Mycorrhizal Genomics Consortium"/>
            <person name="Kohler A."/>
            <person name="Kuo A."/>
            <person name="Nagy L.G."/>
            <person name="Floudas D."/>
            <person name="Copeland A."/>
            <person name="Barry K.W."/>
            <person name="Cichocki N."/>
            <person name="Veneault-Fourrey C."/>
            <person name="LaButti K."/>
            <person name="Lindquist E.A."/>
            <person name="Lipzen A."/>
            <person name="Lundell T."/>
            <person name="Morin E."/>
            <person name="Murat C."/>
            <person name="Riley R."/>
            <person name="Ohm R."/>
            <person name="Sun H."/>
            <person name="Tunlid A."/>
            <person name="Henrissat B."/>
            <person name="Grigoriev I.V."/>
            <person name="Hibbett D.S."/>
            <person name="Martin F."/>
        </authorList>
    </citation>
    <scope>NUCLEOTIDE SEQUENCE [LARGE SCALE GENOMIC DNA]</scope>
    <source>
        <strain evidence="2 3">FD-317 M1</strain>
    </source>
</reference>
<dbReference type="PANTHER" id="PTHR33840:SF1">
    <property type="entry name" value="TLE1 PHOSPHOLIPASE DOMAIN-CONTAINING PROTEIN"/>
    <property type="match status" value="1"/>
</dbReference>
<dbReference type="EMBL" id="KN834820">
    <property type="protein sequence ID" value="KIK54038.1"/>
    <property type="molecule type" value="Genomic_DNA"/>
</dbReference>
<name>A0A0D0CGJ9_9AGAR</name>
<evidence type="ECO:0000313" key="2">
    <source>
        <dbReference type="EMBL" id="KIK54038.1"/>
    </source>
</evidence>
<protein>
    <submittedName>
        <fullName evidence="2">Unplaced genomic scaffold GYMLUscaffold_72, whole genome shotgun sequence</fullName>
    </submittedName>
</protein>
<evidence type="ECO:0000313" key="3">
    <source>
        <dbReference type="Proteomes" id="UP000053593"/>
    </source>
</evidence>
<dbReference type="Proteomes" id="UP000053593">
    <property type="component" value="Unassembled WGS sequence"/>
</dbReference>
<feature type="domain" description="T6SS Phospholipase effector Tle1-like catalytic" evidence="1">
    <location>
        <begin position="2"/>
        <end position="252"/>
    </location>
</feature>
<proteinExistence type="predicted"/>
<dbReference type="AlphaFoldDB" id="A0A0D0CGJ9"/>
<sequence>MKQLIVLFDRSSGLNKYSVPTNVYRLSCALSGLSDRIIFYYSGNDTSDATLNLYPRKGFEEKLAEAYTDIMNNYRPGDKIYIFGFSSGAYIARVFANFIARVGVYKTPRYTEGLASALKAYKDGTLDRDINDHQYETIPERVSKVHMVEIEVVGCWDTVAGLGLPWKAGGISGRYEHFSPSLVKGIKHAFHALALDEYRRPFSPIMWFLPSDPVAAESIDLQQCWFTGAHSNVGGGYNDQALADLTLAWMVDLCRPFLDFDQEYINQVVVFHHQPSKLHSSRGRSTRLEHADGYDTEYQGWGRGRCYDSYRMGQTWTWKYRTPGGYYKETNETMHPSVRVRWQSSREENIELRDGPGIYAPTALSGFEPREGANGKWEWVKTRNGEEVLVIPETPFSGRDTLQTGKSFEALLRYAFVEPENHHKERFMANIY</sequence>
<dbReference type="PANTHER" id="PTHR33840">
    <property type="match status" value="1"/>
</dbReference>
<keyword evidence="3" id="KW-1185">Reference proteome</keyword>
<dbReference type="OrthoDB" id="3057168at2759"/>
<gene>
    <name evidence="2" type="ORF">GYMLUDRAFT_49007</name>
</gene>
<dbReference type="InterPro" id="IPR018712">
    <property type="entry name" value="Tle1-like_cat"/>
</dbReference>
<accession>A0A0D0CGJ9</accession>
<dbReference type="Pfam" id="PF09994">
    <property type="entry name" value="T6SS_Tle1-like_cat"/>
    <property type="match status" value="1"/>
</dbReference>
<organism evidence="2 3">
    <name type="scientific">Collybiopsis luxurians FD-317 M1</name>
    <dbReference type="NCBI Taxonomy" id="944289"/>
    <lineage>
        <taxon>Eukaryota</taxon>
        <taxon>Fungi</taxon>
        <taxon>Dikarya</taxon>
        <taxon>Basidiomycota</taxon>
        <taxon>Agaricomycotina</taxon>
        <taxon>Agaricomycetes</taxon>
        <taxon>Agaricomycetidae</taxon>
        <taxon>Agaricales</taxon>
        <taxon>Marasmiineae</taxon>
        <taxon>Omphalotaceae</taxon>
        <taxon>Collybiopsis</taxon>
        <taxon>Collybiopsis luxurians</taxon>
    </lineage>
</organism>
<evidence type="ECO:0000259" key="1">
    <source>
        <dbReference type="Pfam" id="PF09994"/>
    </source>
</evidence>